<evidence type="ECO:0000313" key="5">
    <source>
        <dbReference type="EMBL" id="TFK51409.1"/>
    </source>
</evidence>
<name>A0A5C3N0Y8_9AGAM</name>
<keyword evidence="2" id="KW-0274">FAD</keyword>
<feature type="domain" description="FAD-binding" evidence="4">
    <location>
        <begin position="6"/>
        <end position="171"/>
    </location>
</feature>
<evidence type="ECO:0000259" key="4">
    <source>
        <dbReference type="Pfam" id="PF01494"/>
    </source>
</evidence>
<protein>
    <submittedName>
        <fullName evidence="5">Salicylate hydroxylase</fullName>
    </submittedName>
</protein>
<dbReference type="GO" id="GO:0016491">
    <property type="term" value="F:oxidoreductase activity"/>
    <property type="evidence" value="ECO:0007669"/>
    <property type="project" value="UniProtKB-KW"/>
</dbReference>
<dbReference type="InterPro" id="IPR051104">
    <property type="entry name" value="FAD_monoxygenase"/>
</dbReference>
<organism evidence="5 6">
    <name type="scientific">Heliocybe sulcata</name>
    <dbReference type="NCBI Taxonomy" id="5364"/>
    <lineage>
        <taxon>Eukaryota</taxon>
        <taxon>Fungi</taxon>
        <taxon>Dikarya</taxon>
        <taxon>Basidiomycota</taxon>
        <taxon>Agaricomycotina</taxon>
        <taxon>Agaricomycetes</taxon>
        <taxon>Gloeophyllales</taxon>
        <taxon>Gloeophyllaceae</taxon>
        <taxon>Heliocybe</taxon>
    </lineage>
</organism>
<keyword evidence="1" id="KW-0285">Flavoprotein</keyword>
<reference evidence="5 6" key="1">
    <citation type="journal article" date="2019" name="Nat. Ecol. Evol.">
        <title>Megaphylogeny resolves global patterns of mushroom evolution.</title>
        <authorList>
            <person name="Varga T."/>
            <person name="Krizsan K."/>
            <person name="Foldi C."/>
            <person name="Dima B."/>
            <person name="Sanchez-Garcia M."/>
            <person name="Sanchez-Ramirez S."/>
            <person name="Szollosi G.J."/>
            <person name="Szarkandi J.G."/>
            <person name="Papp V."/>
            <person name="Albert L."/>
            <person name="Andreopoulos W."/>
            <person name="Angelini C."/>
            <person name="Antonin V."/>
            <person name="Barry K.W."/>
            <person name="Bougher N.L."/>
            <person name="Buchanan P."/>
            <person name="Buyck B."/>
            <person name="Bense V."/>
            <person name="Catcheside P."/>
            <person name="Chovatia M."/>
            <person name="Cooper J."/>
            <person name="Damon W."/>
            <person name="Desjardin D."/>
            <person name="Finy P."/>
            <person name="Geml J."/>
            <person name="Haridas S."/>
            <person name="Hughes K."/>
            <person name="Justo A."/>
            <person name="Karasinski D."/>
            <person name="Kautmanova I."/>
            <person name="Kiss B."/>
            <person name="Kocsube S."/>
            <person name="Kotiranta H."/>
            <person name="LaButti K.M."/>
            <person name="Lechner B.E."/>
            <person name="Liimatainen K."/>
            <person name="Lipzen A."/>
            <person name="Lukacs Z."/>
            <person name="Mihaltcheva S."/>
            <person name="Morgado L.N."/>
            <person name="Niskanen T."/>
            <person name="Noordeloos M.E."/>
            <person name="Ohm R.A."/>
            <person name="Ortiz-Santana B."/>
            <person name="Ovrebo C."/>
            <person name="Racz N."/>
            <person name="Riley R."/>
            <person name="Savchenko A."/>
            <person name="Shiryaev A."/>
            <person name="Soop K."/>
            <person name="Spirin V."/>
            <person name="Szebenyi C."/>
            <person name="Tomsovsky M."/>
            <person name="Tulloss R.E."/>
            <person name="Uehling J."/>
            <person name="Grigoriev I.V."/>
            <person name="Vagvolgyi C."/>
            <person name="Papp T."/>
            <person name="Martin F.M."/>
            <person name="Miettinen O."/>
            <person name="Hibbett D.S."/>
            <person name="Nagy L.G."/>
        </authorList>
    </citation>
    <scope>NUCLEOTIDE SEQUENCE [LARGE SCALE GENOMIC DNA]</scope>
    <source>
        <strain evidence="5 6">OMC1185</strain>
    </source>
</reference>
<keyword evidence="6" id="KW-1185">Reference proteome</keyword>
<evidence type="ECO:0000256" key="3">
    <source>
        <dbReference type="ARBA" id="ARBA00023002"/>
    </source>
</evidence>
<feature type="domain" description="FAD-binding" evidence="4">
    <location>
        <begin position="309"/>
        <end position="380"/>
    </location>
</feature>
<dbReference type="PRINTS" id="PR00420">
    <property type="entry name" value="RNGMNOXGNASE"/>
</dbReference>
<dbReference type="SUPFAM" id="SSF51905">
    <property type="entry name" value="FAD/NAD(P)-binding domain"/>
    <property type="match status" value="1"/>
</dbReference>
<proteinExistence type="predicted"/>
<dbReference type="GO" id="GO:0071949">
    <property type="term" value="F:FAD binding"/>
    <property type="evidence" value="ECO:0007669"/>
    <property type="project" value="InterPro"/>
</dbReference>
<dbReference type="SUPFAM" id="SSF54373">
    <property type="entry name" value="FAD-linked reductases, C-terminal domain"/>
    <property type="match status" value="1"/>
</dbReference>
<dbReference type="PANTHER" id="PTHR46720:SF3">
    <property type="entry name" value="FAD-BINDING DOMAIN-CONTAINING PROTEIN-RELATED"/>
    <property type="match status" value="1"/>
</dbReference>
<dbReference type="OrthoDB" id="417877at2759"/>
<dbReference type="Gene3D" id="3.50.50.60">
    <property type="entry name" value="FAD/NAD(P)-binding domain"/>
    <property type="match status" value="1"/>
</dbReference>
<evidence type="ECO:0000313" key="6">
    <source>
        <dbReference type="Proteomes" id="UP000305948"/>
    </source>
</evidence>
<dbReference type="STRING" id="5364.A0A5C3N0Y8"/>
<gene>
    <name evidence="5" type="ORF">OE88DRAFT_1544686</name>
</gene>
<accession>A0A5C3N0Y8</accession>
<dbReference type="Pfam" id="PF01494">
    <property type="entry name" value="FAD_binding_3"/>
    <property type="match status" value="2"/>
</dbReference>
<sequence>MTQPKFRVAIVGGGIGGLICAIALSRASDIEVDVYEAAHQFTEIGAGIAMFPRVWKIMEELGLAEGLAELANDGGPAAWHVRKSDAPEGLSFYDTQGTGGAKTWHRADFLGVVLKYIPPSCKTHLRKRLVSLQEPESSDLPVSLNFGDGTTATCDLLVAADGIRSVVRGSIFRGHAEKAIAEGKEQLAEELLSYVDPIWTGGVAYRALVPREKILERNPQHRVLNKGPLVYIGKNRHSVAYPISQGKLINIVAIYTIPSLEGTHFDGPTVTSVPKHEVLSKFEDFEQEYQELLQCIENPTRWAMHALRPLPTFVSKRVVLLGDAAHAMTPNQGSGAGQAIEDAYVLSAMLTHPDCTRATISDVLGVYDHVRRPLATSVLEGSRKAGLLYDFNVPGFTETEVLQTGSDGQPHPNMDVLRQLGREVDKLQEWIWKRSVEEDRKLALGELEKRLSR</sequence>
<dbReference type="AlphaFoldDB" id="A0A5C3N0Y8"/>
<dbReference type="GO" id="GO:0044550">
    <property type="term" value="P:secondary metabolite biosynthetic process"/>
    <property type="evidence" value="ECO:0007669"/>
    <property type="project" value="TreeGrafter"/>
</dbReference>
<evidence type="ECO:0000256" key="2">
    <source>
        <dbReference type="ARBA" id="ARBA00022827"/>
    </source>
</evidence>
<dbReference type="PANTHER" id="PTHR46720">
    <property type="entry name" value="HYDROXYLASE, PUTATIVE (AFU_ORTHOLOGUE AFUA_3G01460)-RELATED"/>
    <property type="match status" value="1"/>
</dbReference>
<dbReference type="InterPro" id="IPR002938">
    <property type="entry name" value="FAD-bd"/>
</dbReference>
<dbReference type="Proteomes" id="UP000305948">
    <property type="component" value="Unassembled WGS sequence"/>
</dbReference>
<evidence type="ECO:0000256" key="1">
    <source>
        <dbReference type="ARBA" id="ARBA00022630"/>
    </source>
</evidence>
<keyword evidence="3" id="KW-0560">Oxidoreductase</keyword>
<dbReference type="EMBL" id="ML213511">
    <property type="protein sequence ID" value="TFK51409.1"/>
    <property type="molecule type" value="Genomic_DNA"/>
</dbReference>
<dbReference type="InterPro" id="IPR036188">
    <property type="entry name" value="FAD/NAD-bd_sf"/>
</dbReference>